<gene>
    <name evidence="6" type="ORF">VFPBJ_02492</name>
</gene>
<keyword evidence="4" id="KW-0472">Membrane</keyword>
<dbReference type="GO" id="GO:0000981">
    <property type="term" value="F:DNA-binding transcription factor activity, RNA polymerase II-specific"/>
    <property type="evidence" value="ECO:0007669"/>
    <property type="project" value="InterPro"/>
</dbReference>
<keyword evidence="4" id="KW-1133">Transmembrane helix</keyword>
<dbReference type="Proteomes" id="UP000078240">
    <property type="component" value="Unassembled WGS sequence"/>
</dbReference>
<feature type="compositionally biased region" description="Polar residues" evidence="3">
    <location>
        <begin position="116"/>
        <end position="125"/>
    </location>
</feature>
<keyword evidence="2" id="KW-0539">Nucleus</keyword>
<keyword evidence="4" id="KW-0812">Transmembrane</keyword>
<evidence type="ECO:0000256" key="3">
    <source>
        <dbReference type="SAM" id="MobiDB-lite"/>
    </source>
</evidence>
<evidence type="ECO:0000313" key="6">
    <source>
        <dbReference type="EMBL" id="OAQ83724.1"/>
    </source>
</evidence>
<dbReference type="InterPro" id="IPR001138">
    <property type="entry name" value="Zn2Cys6_DnaBD"/>
</dbReference>
<dbReference type="SMART" id="SM00906">
    <property type="entry name" value="Fungal_trans"/>
    <property type="match status" value="1"/>
</dbReference>
<dbReference type="SMART" id="SM00066">
    <property type="entry name" value="GAL4"/>
    <property type="match status" value="1"/>
</dbReference>
<evidence type="ECO:0000256" key="4">
    <source>
        <dbReference type="SAM" id="Phobius"/>
    </source>
</evidence>
<dbReference type="PANTHER" id="PTHR46910:SF5">
    <property type="entry name" value="ZN(II)2CYS6 TRANSCRIPTION FACTOR (EUROFUNG)"/>
    <property type="match status" value="1"/>
</dbReference>
<accession>A0A179H0P9</accession>
<comment type="caution">
    <text evidence="6">The sequence shown here is derived from an EMBL/GenBank/DDBJ whole genome shotgun (WGS) entry which is preliminary data.</text>
</comment>
<dbReference type="GO" id="GO:0008270">
    <property type="term" value="F:zinc ion binding"/>
    <property type="evidence" value="ECO:0007669"/>
    <property type="project" value="InterPro"/>
</dbReference>
<feature type="region of interest" description="Disordered" evidence="3">
    <location>
        <begin position="1173"/>
        <end position="1207"/>
    </location>
</feature>
<dbReference type="SUPFAM" id="SSF57701">
    <property type="entry name" value="Zn2/Cys6 DNA-binding domain"/>
    <property type="match status" value="1"/>
</dbReference>
<dbReference type="CDD" id="cd12148">
    <property type="entry name" value="fungal_TF_MHR"/>
    <property type="match status" value="1"/>
</dbReference>
<feature type="compositionally biased region" description="Low complexity" evidence="3">
    <location>
        <begin position="1190"/>
        <end position="1200"/>
    </location>
</feature>
<dbReference type="InterPro" id="IPR050987">
    <property type="entry name" value="AtrR-like"/>
</dbReference>
<dbReference type="AlphaFoldDB" id="A0A179H0P9"/>
<feature type="domain" description="Zn(2)-C6 fungal-type" evidence="5">
    <location>
        <begin position="22"/>
        <end position="51"/>
    </location>
</feature>
<dbReference type="GO" id="GO:0003677">
    <property type="term" value="F:DNA binding"/>
    <property type="evidence" value="ECO:0007669"/>
    <property type="project" value="InterPro"/>
</dbReference>
<evidence type="ECO:0000256" key="1">
    <source>
        <dbReference type="ARBA" id="ARBA00022723"/>
    </source>
</evidence>
<protein>
    <submittedName>
        <fullName evidence="6">Fungal specific transcription protein</fullName>
    </submittedName>
</protein>
<evidence type="ECO:0000259" key="5">
    <source>
        <dbReference type="PROSITE" id="PS50048"/>
    </source>
</evidence>
<sequence length="1242" mass="133773">MAAAEDGSAQALDTSIPTQRLSCEQCRARKVKCDRIHPCTPCTGKQVKCTFPGGFKPRQKRQRPAVSSSYEDKIDEISSKLDQIRTAIDTIGLSSHPIANAPGTSHSNAFPRGTLTPVTSSSYRGQSPLAASNRDDLSEVESEDDTPLRTHAAHAADLVQQMVDSTCSGLTPDVTSSLDALQRIVQTKAKRKLQTATTSPAKGAETPAIEGLKLSPLETAMMCLGMVRENETIKYLCFFELESVGDFVEYLPSCYSQKPSITDLIIVNVGLARIFYCCSFYEPDAHLRAEYESQSTACYRNIDLVMPQLPFSAAHTFDLALALCMASSHYMEIARPRMAWKLAVHSTHVCQSLGFNRGDIENSSAARRQKRLFIMCCVMEKTLAFCLGKASVIRSSDMPTVDVEMTDGFSTSLDPLWRKWIDIALVQDQVYDDLCSPRALMQPGGVRDARARYLAAELEKLFFTQDSAETRCLQAIRDSVGDTIADIFWRSMRISGLAMLTLIYRTAPPGTDAGSAFSASCISAAVQALEEHQQCMRLLENVSHSMLDFYVQWALLSAPFVPYIVVFCLTVETSSAYYLTKLASVVEATEKVASTYREVYEKQLAIFRLMYDVACKCVEARNSGSEASRQPEKLAAGTVSVPADPNMTAASSSFPFDQSFGFQSLDPTVASMGADHSAAMPGGNMAGLSLGDWMDQNYQIFQLLEEDAVMDWDTRGAPGSNTTVLFDNSTALDAALNDKTLFEYKNANVTHRRRDGTEVSAGIQIRCAKCYIKGLARAKLTIDGSFNGGEVMDDVKNSTKNTFNSITGYWNNVTNVVTGNVKNFTLDEITTEIEQLPPPHIDFNVHLEFPDYQLQVAFVNTELYVELSTILSSGLSYSLTLYSSKNLGVDLGNDLLLGVVFSIDLLLSVENEIEISSGFHVKLDDEVLMTIALFSKQASGLQFKGGKFRFLPVTIQSGNTVLRAVLRLQLRTGFSIKAFDSGIDIKIGDFSPNQLTASAGIEARVYANVAEFVTNVTTQAPEGDGKPACALRVIQDYKLAIGAAAGATLGFLGTTYGPTPATEIPIFYTTLGSACLVKGSVATSSASPVTSRAVRRANGNPSTSTTVTEVTYTATACMSLGMINCPASLQTVSKNVVTKTLSATVVSGSSVVWSKAAVTAFATVPFPKDAMSLTGSSGTPKSYVPPPPTTTSRTQTTGPSASPTGLGAVLSGESGGVSNKLIIGLSVGLGLPAVVAVIAGVM</sequence>
<dbReference type="PROSITE" id="PS00463">
    <property type="entry name" value="ZN2_CY6_FUNGAL_1"/>
    <property type="match status" value="1"/>
</dbReference>
<proteinExistence type="predicted"/>
<dbReference type="InterPro" id="IPR036864">
    <property type="entry name" value="Zn2-C6_fun-type_DNA-bd_sf"/>
</dbReference>
<dbReference type="EMBL" id="LSBH01000002">
    <property type="protein sequence ID" value="OAQ83724.1"/>
    <property type="molecule type" value="Genomic_DNA"/>
</dbReference>
<evidence type="ECO:0000313" key="7">
    <source>
        <dbReference type="Proteomes" id="UP000078240"/>
    </source>
</evidence>
<reference evidence="6 7" key="1">
    <citation type="submission" date="2016-01" db="EMBL/GenBank/DDBJ databases">
        <title>Biosynthesis of antibiotic leucinostatins and their inhibition on Phytophthora in bio-control Purpureocillium lilacinum.</title>
        <authorList>
            <person name="Wang G."/>
            <person name="Liu Z."/>
            <person name="Lin R."/>
            <person name="Li E."/>
            <person name="Mao Z."/>
            <person name="Ling J."/>
            <person name="Yin W."/>
            <person name="Xie B."/>
        </authorList>
    </citation>
    <scope>NUCLEOTIDE SEQUENCE [LARGE SCALE GENOMIC DNA]</scope>
    <source>
        <strain evidence="6">PLBJ-1</strain>
    </source>
</reference>
<dbReference type="PANTHER" id="PTHR46910">
    <property type="entry name" value="TRANSCRIPTION FACTOR PDR1"/>
    <property type="match status" value="1"/>
</dbReference>
<feature type="transmembrane region" description="Helical" evidence="4">
    <location>
        <begin position="1221"/>
        <end position="1241"/>
    </location>
</feature>
<dbReference type="Pfam" id="PF00172">
    <property type="entry name" value="Zn_clus"/>
    <property type="match status" value="1"/>
</dbReference>
<name>A0A179H0P9_PURLI</name>
<organism evidence="6 7">
    <name type="scientific">Purpureocillium lilacinum</name>
    <name type="common">Paecilomyces lilacinus</name>
    <dbReference type="NCBI Taxonomy" id="33203"/>
    <lineage>
        <taxon>Eukaryota</taxon>
        <taxon>Fungi</taxon>
        <taxon>Dikarya</taxon>
        <taxon>Ascomycota</taxon>
        <taxon>Pezizomycotina</taxon>
        <taxon>Sordariomycetes</taxon>
        <taxon>Hypocreomycetidae</taxon>
        <taxon>Hypocreales</taxon>
        <taxon>Ophiocordycipitaceae</taxon>
        <taxon>Purpureocillium</taxon>
    </lineage>
</organism>
<keyword evidence="1" id="KW-0479">Metal-binding</keyword>
<dbReference type="CDD" id="cd00067">
    <property type="entry name" value="GAL4"/>
    <property type="match status" value="1"/>
</dbReference>
<dbReference type="PROSITE" id="PS50048">
    <property type="entry name" value="ZN2_CY6_FUNGAL_2"/>
    <property type="match status" value="1"/>
</dbReference>
<dbReference type="GO" id="GO:0006351">
    <property type="term" value="P:DNA-templated transcription"/>
    <property type="evidence" value="ECO:0007669"/>
    <property type="project" value="InterPro"/>
</dbReference>
<feature type="region of interest" description="Disordered" evidence="3">
    <location>
        <begin position="96"/>
        <end position="144"/>
    </location>
</feature>
<dbReference type="InterPro" id="IPR007219">
    <property type="entry name" value="XnlR_reg_dom"/>
</dbReference>
<evidence type="ECO:0000256" key="2">
    <source>
        <dbReference type="ARBA" id="ARBA00023242"/>
    </source>
</evidence>
<dbReference type="Gene3D" id="4.10.240.10">
    <property type="entry name" value="Zn(2)-C6 fungal-type DNA-binding domain"/>
    <property type="match status" value="1"/>
</dbReference>